<feature type="transmembrane region" description="Helical" evidence="6">
    <location>
        <begin position="210"/>
        <end position="233"/>
    </location>
</feature>
<protein>
    <recommendedName>
        <fullName evidence="7">Major facilitator superfamily (MFS) profile domain-containing protein</fullName>
    </recommendedName>
</protein>
<dbReference type="PROSITE" id="PS50850">
    <property type="entry name" value="MFS"/>
    <property type="match status" value="1"/>
</dbReference>
<feature type="domain" description="Major facilitator superfamily (MFS) profile" evidence="7">
    <location>
        <begin position="50"/>
        <end position="477"/>
    </location>
</feature>
<sequence>MSLKDEEHIEVKHLEATAVSTGLSPEDLLFLRDFPQERRKAVLWKIDVRLVPLLALVYLFSFIDRANIGNANIEGLSEDLNLSDSEYNTCLAVFFIPYVLFEVPSNYILNRFKRPSRWMGSITMAWGVVMTMAGMVRNFTGLLIVRIFLGVTEAGFFPGAVLIVSKWYLPSETQTRIATFYSASALAGAFSGLLAAGIAEMDGIGGLEGWRWIFLLEGIMTVLIGVLCFFCLLDSPALSTSWLDPDEIRYLELRQQADPSRRSAQDTKNKGFDKDALISVVTDWQIYLQAVIYWSNTIPNNALKFTMPKIIQNMGFDTTRAQLLTVPPYFAGAFSAFGSALFADRFTWRMPFIAIPQLLVVIAYAVLFGLAGDIQNNIGACYFAVVLACIGLYPINPGGNAWTLNNLAGPTKRAMGIAYMVCLGNSGGVVGSYIYRDSESPKYPTGFGTSLGVVVAGFASCLVLDAVYKLINMRREKIDMDEIMDRYTQDELDRLGDRSPLFRYGL</sequence>
<dbReference type="GO" id="GO:0022857">
    <property type="term" value="F:transmembrane transporter activity"/>
    <property type="evidence" value="ECO:0007669"/>
    <property type="project" value="InterPro"/>
</dbReference>
<keyword evidence="4 6" id="KW-1133">Transmembrane helix</keyword>
<dbReference type="Gene3D" id="1.20.1250.20">
    <property type="entry name" value="MFS general substrate transporter like domains"/>
    <property type="match status" value="2"/>
</dbReference>
<evidence type="ECO:0000313" key="9">
    <source>
        <dbReference type="Proteomes" id="UP001194746"/>
    </source>
</evidence>
<feature type="transmembrane region" description="Helical" evidence="6">
    <location>
        <begin position="447"/>
        <end position="468"/>
    </location>
</feature>
<evidence type="ECO:0000256" key="4">
    <source>
        <dbReference type="ARBA" id="ARBA00022989"/>
    </source>
</evidence>
<keyword evidence="3 6" id="KW-0812">Transmembrane</keyword>
<feature type="transmembrane region" description="Helical" evidence="6">
    <location>
        <begin position="377"/>
        <end position="395"/>
    </location>
</feature>
<keyword evidence="2" id="KW-0813">Transport</keyword>
<comment type="subcellular location">
    <subcellularLocation>
        <location evidence="1">Membrane</location>
        <topology evidence="1">Multi-pass membrane protein</topology>
    </subcellularLocation>
</comment>
<evidence type="ECO:0000256" key="3">
    <source>
        <dbReference type="ARBA" id="ARBA00022692"/>
    </source>
</evidence>
<evidence type="ECO:0000256" key="1">
    <source>
        <dbReference type="ARBA" id="ARBA00004141"/>
    </source>
</evidence>
<name>A0AAD4H024_ASPNN</name>
<organism evidence="8 9">
    <name type="scientific">Aspergillus nanangensis</name>
    <dbReference type="NCBI Taxonomy" id="2582783"/>
    <lineage>
        <taxon>Eukaryota</taxon>
        <taxon>Fungi</taxon>
        <taxon>Dikarya</taxon>
        <taxon>Ascomycota</taxon>
        <taxon>Pezizomycotina</taxon>
        <taxon>Eurotiomycetes</taxon>
        <taxon>Eurotiomycetidae</taxon>
        <taxon>Eurotiales</taxon>
        <taxon>Aspergillaceae</taxon>
        <taxon>Aspergillus</taxon>
        <taxon>Aspergillus subgen. Circumdati</taxon>
    </lineage>
</organism>
<reference evidence="8" key="1">
    <citation type="journal article" date="2019" name="Beilstein J. Org. Chem.">
        <title>Nanangenines: drimane sesquiterpenoids as the dominant metabolite cohort of a novel Australian fungus, Aspergillus nanangensis.</title>
        <authorList>
            <person name="Lacey H.J."/>
            <person name="Gilchrist C.L.M."/>
            <person name="Crombie A."/>
            <person name="Kalaitzis J.A."/>
            <person name="Vuong D."/>
            <person name="Rutledge P.J."/>
            <person name="Turner P."/>
            <person name="Pitt J.I."/>
            <person name="Lacey E."/>
            <person name="Chooi Y.H."/>
            <person name="Piggott A.M."/>
        </authorList>
    </citation>
    <scope>NUCLEOTIDE SEQUENCE</scope>
    <source>
        <strain evidence="8">MST-FP2251</strain>
    </source>
</reference>
<feature type="transmembrane region" description="Helical" evidence="6">
    <location>
        <begin position="177"/>
        <end position="198"/>
    </location>
</feature>
<comment type="caution">
    <text evidence="8">The sequence shown here is derived from an EMBL/GenBank/DDBJ whole genome shotgun (WGS) entry which is preliminary data.</text>
</comment>
<evidence type="ECO:0000259" key="7">
    <source>
        <dbReference type="PROSITE" id="PS50850"/>
    </source>
</evidence>
<keyword evidence="9" id="KW-1185">Reference proteome</keyword>
<dbReference type="SUPFAM" id="SSF103473">
    <property type="entry name" value="MFS general substrate transporter"/>
    <property type="match status" value="1"/>
</dbReference>
<gene>
    <name evidence="8" type="ORF">FE257_000249</name>
</gene>
<reference evidence="8" key="2">
    <citation type="submission" date="2020-02" db="EMBL/GenBank/DDBJ databases">
        <authorList>
            <person name="Gilchrist C.L.M."/>
            <person name="Chooi Y.-H."/>
        </authorList>
    </citation>
    <scope>NUCLEOTIDE SEQUENCE</scope>
    <source>
        <strain evidence="8">MST-FP2251</strain>
    </source>
</reference>
<feature type="transmembrane region" description="Helical" evidence="6">
    <location>
        <begin position="91"/>
        <end position="109"/>
    </location>
</feature>
<keyword evidence="5 6" id="KW-0472">Membrane</keyword>
<dbReference type="InterPro" id="IPR020846">
    <property type="entry name" value="MFS_dom"/>
</dbReference>
<evidence type="ECO:0000256" key="6">
    <source>
        <dbReference type="SAM" id="Phobius"/>
    </source>
</evidence>
<feature type="transmembrane region" description="Helical" evidence="6">
    <location>
        <begin position="42"/>
        <end position="63"/>
    </location>
</feature>
<dbReference type="FunFam" id="1.20.1250.20:FF:000364">
    <property type="entry name" value="MFS general substrate transporter"/>
    <property type="match status" value="1"/>
</dbReference>
<feature type="transmembrane region" description="Helical" evidence="6">
    <location>
        <begin position="142"/>
        <end position="165"/>
    </location>
</feature>
<evidence type="ECO:0000313" key="8">
    <source>
        <dbReference type="EMBL" id="KAF9895345.1"/>
    </source>
</evidence>
<dbReference type="InterPro" id="IPR011701">
    <property type="entry name" value="MFS"/>
</dbReference>
<proteinExistence type="predicted"/>
<dbReference type="Pfam" id="PF07690">
    <property type="entry name" value="MFS_1"/>
    <property type="match status" value="1"/>
</dbReference>
<dbReference type="EMBL" id="VCAU01000001">
    <property type="protein sequence ID" value="KAF9895345.1"/>
    <property type="molecule type" value="Genomic_DNA"/>
</dbReference>
<dbReference type="AlphaFoldDB" id="A0AAD4H024"/>
<dbReference type="FunFam" id="1.20.1250.20:FF:000034">
    <property type="entry name" value="MFS general substrate transporter"/>
    <property type="match status" value="1"/>
</dbReference>
<accession>A0AAD4H024</accession>
<feature type="transmembrane region" description="Helical" evidence="6">
    <location>
        <begin position="352"/>
        <end position="371"/>
    </location>
</feature>
<dbReference type="Proteomes" id="UP001194746">
    <property type="component" value="Unassembled WGS sequence"/>
</dbReference>
<dbReference type="PANTHER" id="PTHR43791">
    <property type="entry name" value="PERMEASE-RELATED"/>
    <property type="match status" value="1"/>
</dbReference>
<evidence type="ECO:0000256" key="2">
    <source>
        <dbReference type="ARBA" id="ARBA00022448"/>
    </source>
</evidence>
<evidence type="ECO:0000256" key="5">
    <source>
        <dbReference type="ARBA" id="ARBA00023136"/>
    </source>
</evidence>
<dbReference type="InterPro" id="IPR036259">
    <property type="entry name" value="MFS_trans_sf"/>
</dbReference>
<dbReference type="PANTHER" id="PTHR43791:SF79">
    <property type="entry name" value="MAJOR FACILITATOR SUPERFAMILY (MFS) PROFILE DOMAIN-CONTAINING PROTEIN"/>
    <property type="match status" value="1"/>
</dbReference>
<dbReference type="GO" id="GO:0016020">
    <property type="term" value="C:membrane"/>
    <property type="evidence" value="ECO:0007669"/>
    <property type="project" value="UniProtKB-SubCell"/>
</dbReference>
<feature type="transmembrane region" description="Helical" evidence="6">
    <location>
        <begin position="416"/>
        <end position="435"/>
    </location>
</feature>